<dbReference type="Gene3D" id="2.120.10.80">
    <property type="entry name" value="Kelch-type beta propeller"/>
    <property type="match status" value="1"/>
</dbReference>
<dbReference type="Proteomes" id="UP001141327">
    <property type="component" value="Unassembled WGS sequence"/>
</dbReference>
<reference evidence="2" key="1">
    <citation type="journal article" date="2022" name="bioRxiv">
        <title>Genomics of Preaxostyla Flagellates Illuminates Evolutionary Transitions and the Path Towards Mitochondrial Loss.</title>
        <authorList>
            <person name="Novak L.V.F."/>
            <person name="Treitli S.C."/>
            <person name="Pyrih J."/>
            <person name="Halakuc P."/>
            <person name="Pipaliya S.V."/>
            <person name="Vacek V."/>
            <person name="Brzon O."/>
            <person name="Soukal P."/>
            <person name="Eme L."/>
            <person name="Dacks J.B."/>
            <person name="Karnkowska A."/>
            <person name="Elias M."/>
            <person name="Hampl V."/>
        </authorList>
    </citation>
    <scope>NUCLEOTIDE SEQUENCE</scope>
    <source>
        <strain evidence="2">RCP-MX</strain>
    </source>
</reference>
<organism evidence="2 3">
    <name type="scientific">Paratrimastix pyriformis</name>
    <dbReference type="NCBI Taxonomy" id="342808"/>
    <lineage>
        <taxon>Eukaryota</taxon>
        <taxon>Metamonada</taxon>
        <taxon>Preaxostyla</taxon>
        <taxon>Paratrimastigidae</taxon>
        <taxon>Paratrimastix</taxon>
    </lineage>
</organism>
<accession>A0ABQ8UJP6</accession>
<evidence type="ECO:0000313" key="2">
    <source>
        <dbReference type="EMBL" id="KAJ4458448.1"/>
    </source>
</evidence>
<dbReference type="InterPro" id="IPR015915">
    <property type="entry name" value="Kelch-typ_b-propeller"/>
</dbReference>
<feature type="region of interest" description="Disordered" evidence="1">
    <location>
        <begin position="407"/>
        <end position="444"/>
    </location>
</feature>
<keyword evidence="3" id="KW-1185">Reference proteome</keyword>
<name>A0ABQ8UJP6_9EUKA</name>
<evidence type="ECO:0000256" key="1">
    <source>
        <dbReference type="SAM" id="MobiDB-lite"/>
    </source>
</evidence>
<gene>
    <name evidence="2" type="ORF">PAPYR_5841</name>
</gene>
<protein>
    <submittedName>
        <fullName evidence="2">Uncharacterized protein</fullName>
    </submittedName>
</protein>
<sequence>MDIPSEWVFQQLTAYFQRFGLSSQQQKMLSEISREKALRLVEKGSHIAVYLSRGTVLSSSGLVFIPGAGHCMMKVSYPSRTFSEMPQESTQNVFQYGEHFFAPSFETSDTLSSSWKRTLVGGRQLVSGEAPEVFATDSFFLLLPRETNNLYYLETAQAASWKCVFLEWIRQKISVIWGDQLLIFEQPIRRIRALDLHSLHVETIPVSTYEDNIFSQVIVSQQTAFFFNFAQASPMLLMHMVDSAGRVQIHGNQQLFPFELVPYDSCDRPEPVPDPKVVLVSTPTPRLVCYGGSPFVFVCDLATPNQWVARRSTGDLPAVTQHQLVSLGDGRVLCIGGRPIGTGPTGMWVLDVGAATWTRLPTDPGAPPPELLVGHRCTVSRNTMYCYHPDHSDTLYSLGLEELRMTLPPAIPPPQPSTAVVQQPSPAATPSPAPPASSPAASSIDVPALRQRTAERLGSVLQSNMAMPEEVSHWWGTFSNDSNNLLFDVMMEPDQVFFCALLLEALQERVTAWVDKTVVSQAAEIMLRECGVPPDEEYFLPWLSELSGKTFTMPATLCEDLLTASYTHDGVEVQLAPVVRNSPQFQEWWSQASKLLVRLRLEARPYQLRFFPRGTRYDPATMEIRDGVLRGVGLQVDETILPALFGIARLPLAKAAVKTCLPPR</sequence>
<dbReference type="EMBL" id="JAPMOS010000029">
    <property type="protein sequence ID" value="KAJ4458448.1"/>
    <property type="molecule type" value="Genomic_DNA"/>
</dbReference>
<dbReference type="InterPro" id="IPR011043">
    <property type="entry name" value="Gal_Oxase/kelch_b-propeller"/>
</dbReference>
<evidence type="ECO:0000313" key="3">
    <source>
        <dbReference type="Proteomes" id="UP001141327"/>
    </source>
</evidence>
<comment type="caution">
    <text evidence="2">The sequence shown here is derived from an EMBL/GenBank/DDBJ whole genome shotgun (WGS) entry which is preliminary data.</text>
</comment>
<feature type="compositionally biased region" description="Pro residues" evidence="1">
    <location>
        <begin position="427"/>
        <end position="437"/>
    </location>
</feature>
<proteinExistence type="predicted"/>
<dbReference type="SUPFAM" id="SSF50965">
    <property type="entry name" value="Galactose oxidase, central domain"/>
    <property type="match status" value="1"/>
</dbReference>